<comment type="caution">
    <text evidence="2">The sequence shown here is derived from an EMBL/GenBank/DDBJ whole genome shotgun (WGS) entry which is preliminary data.</text>
</comment>
<name>A0A9N8ZAN3_9GLOM</name>
<protein>
    <submittedName>
        <fullName evidence="2">25202_t:CDS:1</fullName>
    </submittedName>
</protein>
<dbReference type="AlphaFoldDB" id="A0A9N8ZAN3"/>
<feature type="region of interest" description="Disordered" evidence="1">
    <location>
        <begin position="1"/>
        <end position="115"/>
    </location>
</feature>
<organism evidence="2 3">
    <name type="scientific">Dentiscutata erythropus</name>
    <dbReference type="NCBI Taxonomy" id="1348616"/>
    <lineage>
        <taxon>Eukaryota</taxon>
        <taxon>Fungi</taxon>
        <taxon>Fungi incertae sedis</taxon>
        <taxon>Mucoromycota</taxon>
        <taxon>Glomeromycotina</taxon>
        <taxon>Glomeromycetes</taxon>
        <taxon>Diversisporales</taxon>
        <taxon>Gigasporaceae</taxon>
        <taxon>Dentiscutata</taxon>
    </lineage>
</organism>
<reference evidence="2" key="1">
    <citation type="submission" date="2021-06" db="EMBL/GenBank/DDBJ databases">
        <authorList>
            <person name="Kallberg Y."/>
            <person name="Tangrot J."/>
            <person name="Rosling A."/>
        </authorList>
    </citation>
    <scope>NUCLEOTIDE SEQUENCE</scope>
    <source>
        <strain evidence="2">MA453B</strain>
    </source>
</reference>
<keyword evidence="3" id="KW-1185">Reference proteome</keyword>
<feature type="compositionally biased region" description="Basic residues" evidence="1">
    <location>
        <begin position="105"/>
        <end position="115"/>
    </location>
</feature>
<sequence length="115" mass="13612">MGDLNANTANLTFTSFSDDKDGETKEKYEDLRIEQRHVRTRIKKKPTGRNNKEFIEEPTEKQQRKPTKNGEPTHRKTTNLPKKTDDKSSENRRRLTPRNDEFTRRTHKKTTKSPE</sequence>
<dbReference type="Proteomes" id="UP000789405">
    <property type="component" value="Unassembled WGS sequence"/>
</dbReference>
<feature type="compositionally biased region" description="Basic residues" evidence="1">
    <location>
        <begin position="38"/>
        <end position="47"/>
    </location>
</feature>
<gene>
    <name evidence="2" type="ORF">DERYTH_LOCUS1910</name>
</gene>
<feature type="compositionally biased region" description="Polar residues" evidence="1">
    <location>
        <begin position="1"/>
        <end position="16"/>
    </location>
</feature>
<accession>A0A9N8ZAN3</accession>
<evidence type="ECO:0000313" key="3">
    <source>
        <dbReference type="Proteomes" id="UP000789405"/>
    </source>
</evidence>
<dbReference type="EMBL" id="CAJVPY010000569">
    <property type="protein sequence ID" value="CAG8480686.1"/>
    <property type="molecule type" value="Genomic_DNA"/>
</dbReference>
<evidence type="ECO:0000313" key="2">
    <source>
        <dbReference type="EMBL" id="CAG8480686.1"/>
    </source>
</evidence>
<feature type="compositionally biased region" description="Basic and acidic residues" evidence="1">
    <location>
        <begin position="82"/>
        <end position="104"/>
    </location>
</feature>
<proteinExistence type="predicted"/>
<feature type="compositionally biased region" description="Basic and acidic residues" evidence="1">
    <location>
        <begin position="17"/>
        <end position="37"/>
    </location>
</feature>
<feature type="compositionally biased region" description="Basic and acidic residues" evidence="1">
    <location>
        <begin position="50"/>
        <end position="63"/>
    </location>
</feature>
<evidence type="ECO:0000256" key="1">
    <source>
        <dbReference type="SAM" id="MobiDB-lite"/>
    </source>
</evidence>